<protein>
    <recommendedName>
        <fullName evidence="4">Fimbrial assembly protein</fullName>
    </recommendedName>
</protein>
<sequence length="178" mass="19914">MFNLNLLSEAQKQEIRFEIYNRFLIRVGIDLGGIFLVFSVLLFPTFTFLVSQESVLKDQLDIEQDAQKSVLSDGFEKTLAEKNALIGALTKAESQSKDVTPLVLDVVLQAGSGVTIGEFHYDASGKNVKLGGGAETIKQFLDFKDRLSKLSYFSDIISPPENLVRFKDVKYNLDLKLK</sequence>
<dbReference type="AlphaFoldDB" id="A0A1G2K9D2"/>
<evidence type="ECO:0000313" key="3">
    <source>
        <dbReference type="Proteomes" id="UP000177152"/>
    </source>
</evidence>
<feature type="transmembrane region" description="Helical" evidence="1">
    <location>
        <begin position="23"/>
        <end position="50"/>
    </location>
</feature>
<evidence type="ECO:0000313" key="2">
    <source>
        <dbReference type="EMBL" id="OGZ95995.1"/>
    </source>
</evidence>
<proteinExistence type="predicted"/>
<name>A0A1G2K9D2_9BACT</name>
<accession>A0A1G2K9D2</accession>
<organism evidence="2 3">
    <name type="scientific">Candidatus Sungbacteria bacterium RIFCSPHIGHO2_01_FULL_47_32</name>
    <dbReference type="NCBI Taxonomy" id="1802264"/>
    <lineage>
        <taxon>Bacteria</taxon>
        <taxon>Candidatus Sungiibacteriota</taxon>
    </lineage>
</organism>
<evidence type="ECO:0008006" key="4">
    <source>
        <dbReference type="Google" id="ProtNLM"/>
    </source>
</evidence>
<comment type="caution">
    <text evidence="2">The sequence shown here is derived from an EMBL/GenBank/DDBJ whole genome shotgun (WGS) entry which is preliminary data.</text>
</comment>
<dbReference type="EMBL" id="MHQC01000001">
    <property type="protein sequence ID" value="OGZ95995.1"/>
    <property type="molecule type" value="Genomic_DNA"/>
</dbReference>
<keyword evidence="1" id="KW-1133">Transmembrane helix</keyword>
<evidence type="ECO:0000256" key="1">
    <source>
        <dbReference type="SAM" id="Phobius"/>
    </source>
</evidence>
<gene>
    <name evidence="2" type="ORF">A2633_01565</name>
</gene>
<keyword evidence="1" id="KW-0472">Membrane</keyword>
<keyword evidence="1" id="KW-0812">Transmembrane</keyword>
<dbReference type="Proteomes" id="UP000177152">
    <property type="component" value="Unassembled WGS sequence"/>
</dbReference>
<reference evidence="2 3" key="1">
    <citation type="journal article" date="2016" name="Nat. Commun.">
        <title>Thousands of microbial genomes shed light on interconnected biogeochemical processes in an aquifer system.</title>
        <authorList>
            <person name="Anantharaman K."/>
            <person name="Brown C.T."/>
            <person name="Hug L.A."/>
            <person name="Sharon I."/>
            <person name="Castelle C.J."/>
            <person name="Probst A.J."/>
            <person name="Thomas B.C."/>
            <person name="Singh A."/>
            <person name="Wilkins M.J."/>
            <person name="Karaoz U."/>
            <person name="Brodie E.L."/>
            <person name="Williams K.H."/>
            <person name="Hubbard S.S."/>
            <person name="Banfield J.F."/>
        </authorList>
    </citation>
    <scope>NUCLEOTIDE SEQUENCE [LARGE SCALE GENOMIC DNA]</scope>
</reference>